<evidence type="ECO:0000256" key="7">
    <source>
        <dbReference type="SAM" id="Phobius"/>
    </source>
</evidence>
<dbReference type="Proteomes" id="UP000023152">
    <property type="component" value="Unassembled WGS sequence"/>
</dbReference>
<protein>
    <submittedName>
        <fullName evidence="8">Major facilitator transporter</fullName>
    </submittedName>
</protein>
<dbReference type="Gene3D" id="1.20.1250.20">
    <property type="entry name" value="MFS general substrate transporter like domains"/>
    <property type="match status" value="1"/>
</dbReference>
<organism evidence="8 9">
    <name type="scientific">Reticulomyxa filosa</name>
    <dbReference type="NCBI Taxonomy" id="46433"/>
    <lineage>
        <taxon>Eukaryota</taxon>
        <taxon>Sar</taxon>
        <taxon>Rhizaria</taxon>
        <taxon>Retaria</taxon>
        <taxon>Foraminifera</taxon>
        <taxon>Monothalamids</taxon>
        <taxon>Reticulomyxidae</taxon>
        <taxon>Reticulomyxa</taxon>
    </lineage>
</organism>
<dbReference type="PANTHER" id="PTHR43045:SF1">
    <property type="entry name" value="SHIKIMATE TRANSPORTER"/>
    <property type="match status" value="1"/>
</dbReference>
<dbReference type="InterPro" id="IPR005828">
    <property type="entry name" value="MFS_sugar_transport-like"/>
</dbReference>
<feature type="transmembrane region" description="Helical" evidence="7">
    <location>
        <begin position="26"/>
        <end position="44"/>
    </location>
</feature>
<keyword evidence="6 7" id="KW-0472">Membrane</keyword>
<dbReference type="PANTHER" id="PTHR43045">
    <property type="entry name" value="SHIKIMATE TRANSPORTER"/>
    <property type="match status" value="1"/>
</dbReference>
<evidence type="ECO:0000256" key="6">
    <source>
        <dbReference type="ARBA" id="ARBA00023136"/>
    </source>
</evidence>
<keyword evidence="5 7" id="KW-1133">Transmembrane helix</keyword>
<keyword evidence="3" id="KW-1003">Cell membrane</keyword>
<keyword evidence="4 7" id="KW-0812">Transmembrane</keyword>
<dbReference type="GO" id="GO:0005886">
    <property type="term" value="C:plasma membrane"/>
    <property type="evidence" value="ECO:0007669"/>
    <property type="project" value="UniProtKB-SubCell"/>
</dbReference>
<dbReference type="Pfam" id="PF00083">
    <property type="entry name" value="Sugar_tr"/>
    <property type="match status" value="1"/>
</dbReference>
<proteinExistence type="predicted"/>
<evidence type="ECO:0000256" key="1">
    <source>
        <dbReference type="ARBA" id="ARBA00004651"/>
    </source>
</evidence>
<feature type="transmembrane region" description="Helical" evidence="7">
    <location>
        <begin position="77"/>
        <end position="104"/>
    </location>
</feature>
<dbReference type="InterPro" id="IPR036259">
    <property type="entry name" value="MFS_trans_sf"/>
</dbReference>
<dbReference type="GO" id="GO:0022857">
    <property type="term" value="F:transmembrane transporter activity"/>
    <property type="evidence" value="ECO:0007669"/>
    <property type="project" value="InterPro"/>
</dbReference>
<name>X6NV28_RETFI</name>
<keyword evidence="2" id="KW-0813">Transport</keyword>
<dbReference type="EMBL" id="ASPP01006241">
    <property type="protein sequence ID" value="ETO29127.1"/>
    <property type="molecule type" value="Genomic_DNA"/>
</dbReference>
<evidence type="ECO:0000256" key="2">
    <source>
        <dbReference type="ARBA" id="ARBA00022448"/>
    </source>
</evidence>
<feature type="transmembrane region" description="Helical" evidence="7">
    <location>
        <begin position="124"/>
        <end position="146"/>
    </location>
</feature>
<dbReference type="AlphaFoldDB" id="X6NV28"/>
<evidence type="ECO:0000256" key="5">
    <source>
        <dbReference type="ARBA" id="ARBA00022989"/>
    </source>
</evidence>
<keyword evidence="9" id="KW-1185">Reference proteome</keyword>
<evidence type="ECO:0000256" key="4">
    <source>
        <dbReference type="ARBA" id="ARBA00022692"/>
    </source>
</evidence>
<evidence type="ECO:0000313" key="9">
    <source>
        <dbReference type="Proteomes" id="UP000023152"/>
    </source>
</evidence>
<accession>X6NV28</accession>
<comment type="caution">
    <text evidence="8">The sequence shown here is derived from an EMBL/GenBank/DDBJ whole genome shotgun (WGS) entry which is preliminary data.</text>
</comment>
<comment type="subcellular location">
    <subcellularLocation>
        <location evidence="1">Cell membrane</location>
        <topology evidence="1">Multi-pass membrane protein</topology>
    </subcellularLocation>
</comment>
<dbReference type="SUPFAM" id="SSF103473">
    <property type="entry name" value="MFS general substrate transporter"/>
    <property type="match status" value="1"/>
</dbReference>
<reference evidence="8 9" key="1">
    <citation type="journal article" date="2013" name="Curr. Biol.">
        <title>The Genome of the Foraminiferan Reticulomyxa filosa.</title>
        <authorList>
            <person name="Glockner G."/>
            <person name="Hulsmann N."/>
            <person name="Schleicher M."/>
            <person name="Noegel A.A."/>
            <person name="Eichinger L."/>
            <person name="Gallinger C."/>
            <person name="Pawlowski J."/>
            <person name="Sierra R."/>
            <person name="Euteneuer U."/>
            <person name="Pillet L."/>
            <person name="Moustafa A."/>
            <person name="Platzer M."/>
            <person name="Groth M."/>
            <person name="Szafranski K."/>
            <person name="Schliwa M."/>
        </authorList>
    </citation>
    <scope>NUCLEOTIDE SEQUENCE [LARGE SCALE GENOMIC DNA]</scope>
</reference>
<gene>
    <name evidence="8" type="ORF">RFI_07999</name>
</gene>
<evidence type="ECO:0000313" key="8">
    <source>
        <dbReference type="EMBL" id="ETO29127.1"/>
    </source>
</evidence>
<evidence type="ECO:0000256" key="3">
    <source>
        <dbReference type="ARBA" id="ARBA00022475"/>
    </source>
</evidence>
<dbReference type="OrthoDB" id="10262656at2759"/>
<sequence length="222" mass="25039">MCLNEIIEFYDWGLLGYFASGHRNKYLVDIICLFLCLFFCWVIYNNWATIKKNTNDSEVGNALYPKASDSVHAIEVYAVYAIGFFFRPLGGIVFGYIGAFFLFFKKLSLFFFVGKKGDTVGRQVALRLSISLMGVATFLTGCIPSYNTIGWFAPCLLIGLRLFQAVCTGGECSSATIYVYELAPKGKKPFAWVSFRCRWSGPCVRHLHMALYTKAVVEMRTS</sequence>